<dbReference type="PANTHER" id="PTHR33529:SF2">
    <property type="entry name" value="LIPOPOLYSACCHARIDE EXPORT SYSTEM PERMEASE PROTEIN LPTG"/>
    <property type="match status" value="1"/>
</dbReference>
<proteinExistence type="predicted"/>
<feature type="transmembrane region" description="Helical" evidence="6">
    <location>
        <begin position="54"/>
        <end position="80"/>
    </location>
</feature>
<gene>
    <name evidence="7" type="ORF">BIY37_02000</name>
</gene>
<keyword evidence="4 6" id="KW-1133">Transmembrane helix</keyword>
<accession>A0A1V6M2X6</accession>
<feature type="transmembrane region" description="Helical" evidence="6">
    <location>
        <begin position="301"/>
        <end position="318"/>
    </location>
</feature>
<evidence type="ECO:0008006" key="9">
    <source>
        <dbReference type="Google" id="ProtNLM"/>
    </source>
</evidence>
<dbReference type="GO" id="GO:0015920">
    <property type="term" value="P:lipopolysaccharide transport"/>
    <property type="evidence" value="ECO:0007669"/>
    <property type="project" value="TreeGrafter"/>
</dbReference>
<sequence>MFSRLDNYILKAFIPTFFMCLLIISGIYIVADLLQKLGEFVDMGSDALSTGMRYYMYLFPVIVFQFFPAITLIAVGIVLVKLSRNREILAMQVAGISLYRILVPIFIVTAFLSFASFGDQEWIIPRFAERLETLRQASFDDNISRNLLLDDKENGTLVRIWRYNKKTQTMQSVFILGRYENKRKKFTINADEGRWIGNNTWFLSKVTKHIYNEQGKWVAPIAQMDTLEFKSSITPTVLGEIKLDPSLLSFEQLKELCKNEPNNPRNRVLFHSRIAYTLTHFVLLLLGIPLVIGFDRLSRNLFLRVGLCVFVCGVFYALSFVCTSLCNMGAIHPILAAWLPHIMFGSVGLLFFDMMRM</sequence>
<evidence type="ECO:0000256" key="4">
    <source>
        <dbReference type="ARBA" id="ARBA00022989"/>
    </source>
</evidence>
<feature type="transmembrane region" description="Helical" evidence="6">
    <location>
        <begin position="12"/>
        <end position="34"/>
    </location>
</feature>
<keyword evidence="3 6" id="KW-0812">Transmembrane</keyword>
<keyword evidence="8" id="KW-1185">Reference proteome</keyword>
<comment type="caution">
    <text evidence="7">The sequence shown here is derived from an EMBL/GenBank/DDBJ whole genome shotgun (WGS) entry which is preliminary data.</text>
</comment>
<name>A0A1V6M2X6_9BACT</name>
<dbReference type="GO" id="GO:0043190">
    <property type="term" value="C:ATP-binding cassette (ABC) transporter complex"/>
    <property type="evidence" value="ECO:0007669"/>
    <property type="project" value="TreeGrafter"/>
</dbReference>
<dbReference type="PANTHER" id="PTHR33529">
    <property type="entry name" value="SLR0882 PROTEIN-RELATED"/>
    <property type="match status" value="1"/>
</dbReference>
<comment type="subcellular location">
    <subcellularLocation>
        <location evidence="1">Cell membrane</location>
        <topology evidence="1">Multi-pass membrane protein</topology>
    </subcellularLocation>
</comment>
<feature type="transmembrane region" description="Helical" evidence="6">
    <location>
        <begin position="330"/>
        <end position="352"/>
    </location>
</feature>
<evidence type="ECO:0000256" key="5">
    <source>
        <dbReference type="ARBA" id="ARBA00023136"/>
    </source>
</evidence>
<protein>
    <recommendedName>
        <fullName evidence="9">LPS export ABC transporter permease LptG</fullName>
    </recommendedName>
</protein>
<dbReference type="AlphaFoldDB" id="A0A1V6M2X6"/>
<keyword evidence="2" id="KW-1003">Cell membrane</keyword>
<reference evidence="7 8" key="1">
    <citation type="journal article" date="2016" name="Genome Announc.">
        <title>Draft Genome Sequence of the Anaerobic Ammonium-Oxidizing Bacterium 'Candidatus Brocadia sp. 40'.</title>
        <authorList>
            <person name="Ali M."/>
            <person name="Haroon M.F."/>
            <person name="Narita Y."/>
            <person name="Zhang L."/>
            <person name="Rangel Shaw D."/>
            <person name="Okabe S."/>
            <person name="Saikaly P.E."/>
        </authorList>
    </citation>
    <scope>NUCLEOTIDE SEQUENCE [LARGE SCALE GENOMIC DNA]</scope>
    <source>
        <strain evidence="7 8">40</strain>
    </source>
</reference>
<dbReference type="Pfam" id="PF03739">
    <property type="entry name" value="LptF_LptG"/>
    <property type="match status" value="1"/>
</dbReference>
<evidence type="ECO:0000313" key="7">
    <source>
        <dbReference type="EMBL" id="OQD46676.1"/>
    </source>
</evidence>
<dbReference type="EMBL" id="MJUW02000024">
    <property type="protein sequence ID" value="OQD46676.1"/>
    <property type="molecule type" value="Genomic_DNA"/>
</dbReference>
<evidence type="ECO:0000256" key="3">
    <source>
        <dbReference type="ARBA" id="ARBA00022692"/>
    </source>
</evidence>
<dbReference type="RefSeq" id="WP_070066171.1">
    <property type="nucleotide sequence ID" value="NZ_MJUW02000024.1"/>
</dbReference>
<keyword evidence="5 6" id="KW-0472">Membrane</keyword>
<evidence type="ECO:0000313" key="8">
    <source>
        <dbReference type="Proteomes" id="UP000242219"/>
    </source>
</evidence>
<evidence type="ECO:0000256" key="6">
    <source>
        <dbReference type="SAM" id="Phobius"/>
    </source>
</evidence>
<feature type="transmembrane region" description="Helical" evidence="6">
    <location>
        <begin position="101"/>
        <end position="118"/>
    </location>
</feature>
<feature type="transmembrane region" description="Helical" evidence="6">
    <location>
        <begin position="274"/>
        <end position="294"/>
    </location>
</feature>
<organism evidence="7 8">
    <name type="scientific">Candidatus Brocadia sapporoensis</name>
    <dbReference type="NCBI Taxonomy" id="392547"/>
    <lineage>
        <taxon>Bacteria</taxon>
        <taxon>Pseudomonadati</taxon>
        <taxon>Planctomycetota</taxon>
        <taxon>Candidatus Brocadiia</taxon>
        <taxon>Candidatus Brocadiales</taxon>
        <taxon>Candidatus Brocadiaceae</taxon>
        <taxon>Candidatus Brocadia</taxon>
    </lineage>
</organism>
<dbReference type="InterPro" id="IPR005495">
    <property type="entry name" value="LptG/LptF_permease"/>
</dbReference>
<evidence type="ECO:0000256" key="1">
    <source>
        <dbReference type="ARBA" id="ARBA00004651"/>
    </source>
</evidence>
<evidence type="ECO:0000256" key="2">
    <source>
        <dbReference type="ARBA" id="ARBA00022475"/>
    </source>
</evidence>
<dbReference type="Proteomes" id="UP000242219">
    <property type="component" value="Unassembled WGS sequence"/>
</dbReference>